<dbReference type="InterPro" id="IPR009689">
    <property type="entry name" value="DUF1280"/>
</dbReference>
<accession>A0A915ENK0</accession>
<dbReference type="WBParaSite" id="jg7809.2">
    <property type="protein sequence ID" value="jg7809.2"/>
    <property type="gene ID" value="jg7809"/>
</dbReference>
<reference evidence="3" key="1">
    <citation type="submission" date="2022-11" db="UniProtKB">
        <authorList>
            <consortium name="WormBaseParasite"/>
        </authorList>
    </citation>
    <scope>IDENTIFICATION</scope>
</reference>
<dbReference type="Proteomes" id="UP000887574">
    <property type="component" value="Unplaced"/>
</dbReference>
<evidence type="ECO:0000256" key="1">
    <source>
        <dbReference type="SAM" id="MobiDB-lite"/>
    </source>
</evidence>
<evidence type="ECO:0000313" key="3">
    <source>
        <dbReference type="WBParaSite" id="jg7809.2"/>
    </source>
</evidence>
<dbReference type="Pfam" id="PF06918">
    <property type="entry name" value="DUF1280"/>
    <property type="match status" value="1"/>
</dbReference>
<organism evidence="2 3">
    <name type="scientific">Ditylenchus dipsaci</name>
    <dbReference type="NCBI Taxonomy" id="166011"/>
    <lineage>
        <taxon>Eukaryota</taxon>
        <taxon>Metazoa</taxon>
        <taxon>Ecdysozoa</taxon>
        <taxon>Nematoda</taxon>
        <taxon>Chromadorea</taxon>
        <taxon>Rhabditida</taxon>
        <taxon>Tylenchina</taxon>
        <taxon>Tylenchomorpha</taxon>
        <taxon>Sphaerularioidea</taxon>
        <taxon>Anguinidae</taxon>
        <taxon>Anguininae</taxon>
        <taxon>Ditylenchus</taxon>
    </lineage>
</organism>
<keyword evidence="2" id="KW-1185">Reference proteome</keyword>
<protein>
    <submittedName>
        <fullName evidence="3">Uncharacterized protein</fullName>
    </submittedName>
</protein>
<proteinExistence type="predicted"/>
<name>A0A915ENK0_9BILA</name>
<feature type="region of interest" description="Disordered" evidence="1">
    <location>
        <begin position="20"/>
        <end position="54"/>
    </location>
</feature>
<sequence>MRGKKSIAGWGRLQLVDAAEENRRSQRRKSGYRSQLKLKENQRVKAAKKTTKEPSLRKSVSVQVDITSSKIAKLQEDKKVLLCRLVEPKKKKQCEDLASRGSYISHLRRTASLQQIDQYFFFSATNEVRLLVLGFADELKTESMMIGGSCYTWLSNIKEVLVKSCLRLQKTNNLNFGGPFDSKLFLYLVGDKGGKTTKIAVGIGNVQRANSPDSLLLQLKFYRLSIGAAEREVLCLYQRNTAGRSAISNSEKTLLHRQSLSIAKHPLVKIPIENVIPPSLYIIQGLCQNVLDWVEKREPSLKQAWYQSFTGNHCRKLLSGNGPKRIADVIAGNSKHAAVEKLLTVLGQAQRLAKAAFLNCAEVEQLSELTKSFFQCLRVSQVIFCLIQCDHSNRIPDVSVTSKAHLLCFHVLRFVRCHGL</sequence>
<evidence type="ECO:0000313" key="2">
    <source>
        <dbReference type="Proteomes" id="UP000887574"/>
    </source>
</evidence>
<dbReference type="AlphaFoldDB" id="A0A915ENK0"/>